<proteinExistence type="predicted"/>
<dbReference type="GO" id="GO:0005509">
    <property type="term" value="F:calcium ion binding"/>
    <property type="evidence" value="ECO:0007669"/>
    <property type="project" value="InterPro"/>
</dbReference>
<feature type="non-terminal residue" evidence="1">
    <location>
        <position position="267"/>
    </location>
</feature>
<dbReference type="Pfam" id="PF05345">
    <property type="entry name" value="He_PIG"/>
    <property type="match status" value="1"/>
</dbReference>
<accession>X1NEE0</accession>
<name>X1NEE0_9ZZZZ</name>
<organism evidence="1">
    <name type="scientific">marine sediment metagenome</name>
    <dbReference type="NCBI Taxonomy" id="412755"/>
    <lineage>
        <taxon>unclassified sequences</taxon>
        <taxon>metagenomes</taxon>
        <taxon>ecological metagenomes</taxon>
    </lineage>
</organism>
<protein>
    <recommendedName>
        <fullName evidence="2">Fibronectin type-III domain-containing protein</fullName>
    </recommendedName>
</protein>
<sequence>QVSRREDFRIPYRPAYDVVIRDRQWCVPYTGMFAPDTTYRWRVRARDRRGIWSEWSPVWTFRWEGPRTPLDVRIEPREGGMLLRWISNPRGTRPVVYDIYGSDEKGFSVHKDAYVSYARGRVPANFLARTTDTEMLVVSPTLSHANMNKCYYRVVAVDANGTESICSDFAEMPHPHFWSQPPVTARVGSPFSYRPGVIHSLGDAQHRYAPKGNGFWESEELTFSLRKAPVWLKLDAKTGTLTGTPDTPGKYHIELEAKTQFGGSAVQ</sequence>
<dbReference type="AlphaFoldDB" id="X1NEE0"/>
<dbReference type="SUPFAM" id="SSF49265">
    <property type="entry name" value="Fibronectin type III"/>
    <property type="match status" value="1"/>
</dbReference>
<dbReference type="EMBL" id="BARV01023931">
    <property type="protein sequence ID" value="GAI42412.1"/>
    <property type="molecule type" value="Genomic_DNA"/>
</dbReference>
<dbReference type="GO" id="GO:0016020">
    <property type="term" value="C:membrane"/>
    <property type="evidence" value="ECO:0007669"/>
    <property type="project" value="InterPro"/>
</dbReference>
<dbReference type="Gene3D" id="2.60.40.10">
    <property type="entry name" value="Immunoglobulins"/>
    <property type="match status" value="2"/>
</dbReference>
<comment type="caution">
    <text evidence="1">The sequence shown here is derived from an EMBL/GenBank/DDBJ whole genome shotgun (WGS) entry which is preliminary data.</text>
</comment>
<dbReference type="InterPro" id="IPR013783">
    <property type="entry name" value="Ig-like_fold"/>
</dbReference>
<evidence type="ECO:0008006" key="2">
    <source>
        <dbReference type="Google" id="ProtNLM"/>
    </source>
</evidence>
<dbReference type="InterPro" id="IPR036116">
    <property type="entry name" value="FN3_sf"/>
</dbReference>
<feature type="non-terminal residue" evidence="1">
    <location>
        <position position="1"/>
    </location>
</feature>
<dbReference type="InterPro" id="IPR015919">
    <property type="entry name" value="Cadherin-like_sf"/>
</dbReference>
<dbReference type="SUPFAM" id="SSF49313">
    <property type="entry name" value="Cadherin-like"/>
    <property type="match status" value="1"/>
</dbReference>
<reference evidence="1" key="1">
    <citation type="journal article" date="2014" name="Front. Microbiol.">
        <title>High frequency of phylogenetically diverse reductive dehalogenase-homologous genes in deep subseafloor sedimentary metagenomes.</title>
        <authorList>
            <person name="Kawai M."/>
            <person name="Futagami T."/>
            <person name="Toyoda A."/>
            <person name="Takaki Y."/>
            <person name="Nishi S."/>
            <person name="Hori S."/>
            <person name="Arai W."/>
            <person name="Tsubouchi T."/>
            <person name="Morono Y."/>
            <person name="Uchiyama I."/>
            <person name="Ito T."/>
            <person name="Fujiyama A."/>
            <person name="Inagaki F."/>
            <person name="Takami H."/>
        </authorList>
    </citation>
    <scope>NUCLEOTIDE SEQUENCE</scope>
    <source>
        <strain evidence="1">Expedition CK06-06</strain>
    </source>
</reference>
<gene>
    <name evidence="1" type="ORF">S06H3_39166</name>
</gene>
<evidence type="ECO:0000313" key="1">
    <source>
        <dbReference type="EMBL" id="GAI42412.1"/>
    </source>
</evidence>